<comment type="caution">
    <text evidence="1">The sequence shown here is derived from an EMBL/GenBank/DDBJ whole genome shotgun (WGS) entry which is preliminary data.</text>
</comment>
<dbReference type="Proteomes" id="UP000239872">
    <property type="component" value="Unassembled WGS sequence"/>
</dbReference>
<name>A0A2S7SYU4_9BACT</name>
<gene>
    <name evidence="1" type="ORF">CJD36_010060</name>
</gene>
<organism evidence="1 2">
    <name type="scientific">Flavipsychrobacter stenotrophus</name>
    <dbReference type="NCBI Taxonomy" id="2077091"/>
    <lineage>
        <taxon>Bacteria</taxon>
        <taxon>Pseudomonadati</taxon>
        <taxon>Bacteroidota</taxon>
        <taxon>Chitinophagia</taxon>
        <taxon>Chitinophagales</taxon>
        <taxon>Chitinophagaceae</taxon>
        <taxon>Flavipsychrobacter</taxon>
    </lineage>
</organism>
<accession>A0A2S7SYU4</accession>
<dbReference type="EMBL" id="PPSL01000002">
    <property type="protein sequence ID" value="PQJ12120.1"/>
    <property type="molecule type" value="Genomic_DNA"/>
</dbReference>
<dbReference type="AlphaFoldDB" id="A0A2S7SYU4"/>
<sequence>MPFINNTNNRSMQTAIVKPNQSSLDVVLMHAGTMEAAMEVMAANERSITAPLITGVQYLVPDTNTSDAVTLNYLQQNKIVIGTRG</sequence>
<reference evidence="1 2" key="1">
    <citation type="submission" date="2018-01" db="EMBL/GenBank/DDBJ databases">
        <title>A novel member of the phylum Bacteroidetes isolated from glacier ice.</title>
        <authorList>
            <person name="Liu Q."/>
            <person name="Xin Y.-H."/>
        </authorList>
    </citation>
    <scope>NUCLEOTIDE SEQUENCE [LARGE SCALE GENOMIC DNA]</scope>
    <source>
        <strain evidence="1 2">RB1R16</strain>
    </source>
</reference>
<evidence type="ECO:0000313" key="1">
    <source>
        <dbReference type="EMBL" id="PQJ12120.1"/>
    </source>
</evidence>
<keyword evidence="2" id="KW-1185">Reference proteome</keyword>
<evidence type="ECO:0000313" key="2">
    <source>
        <dbReference type="Proteomes" id="UP000239872"/>
    </source>
</evidence>
<protein>
    <submittedName>
        <fullName evidence="1">Uncharacterized protein</fullName>
    </submittedName>
</protein>
<proteinExistence type="predicted"/>